<dbReference type="GO" id="GO:0004386">
    <property type="term" value="F:helicase activity"/>
    <property type="evidence" value="ECO:0007669"/>
    <property type="project" value="UniProtKB-KW"/>
</dbReference>
<dbReference type="GO" id="GO:0008094">
    <property type="term" value="F:ATP-dependent activity, acting on DNA"/>
    <property type="evidence" value="ECO:0007669"/>
    <property type="project" value="TreeGrafter"/>
</dbReference>
<keyword evidence="10" id="KW-0539">Nucleus</keyword>
<dbReference type="PROSITE" id="PS50089">
    <property type="entry name" value="ZF_RING_2"/>
    <property type="match status" value="1"/>
</dbReference>
<dbReference type="SUPFAM" id="SSF57716">
    <property type="entry name" value="Glucocorticoid receptor-like (DNA-binding domain)"/>
    <property type="match status" value="1"/>
</dbReference>
<evidence type="ECO:0000256" key="6">
    <source>
        <dbReference type="ARBA" id="ARBA00022801"/>
    </source>
</evidence>
<evidence type="ECO:0000256" key="1">
    <source>
        <dbReference type="ARBA" id="ARBA00004123"/>
    </source>
</evidence>
<protein>
    <recommendedName>
        <fullName evidence="19">SNF2 family DNA-dependent ATPase domain-containing protein</fullName>
    </recommendedName>
</protein>
<dbReference type="InterPro" id="IPR001510">
    <property type="entry name" value="Znf_PARP"/>
</dbReference>
<comment type="similarity">
    <text evidence="2">Belongs to the SNF2/RAD54 helicase family.</text>
</comment>
<name>A0A0D7AII6_9AGAR</name>
<feature type="region of interest" description="Disordered" evidence="13">
    <location>
        <begin position="372"/>
        <end position="393"/>
    </location>
</feature>
<dbReference type="GO" id="GO:0006281">
    <property type="term" value="P:DNA repair"/>
    <property type="evidence" value="ECO:0007669"/>
    <property type="project" value="TreeGrafter"/>
</dbReference>
<dbReference type="Pfam" id="PF00271">
    <property type="entry name" value="Helicase_C"/>
    <property type="match status" value="1"/>
</dbReference>
<dbReference type="InterPro" id="IPR014905">
    <property type="entry name" value="HIRAN"/>
</dbReference>
<dbReference type="PANTHER" id="PTHR45626:SF17">
    <property type="entry name" value="HELICASE-LIKE TRANSCRIPTION FACTOR"/>
    <property type="match status" value="1"/>
</dbReference>
<evidence type="ECO:0000256" key="9">
    <source>
        <dbReference type="ARBA" id="ARBA00022840"/>
    </source>
</evidence>
<keyword evidence="8" id="KW-0862">Zinc</keyword>
<dbReference type="InterPro" id="IPR049730">
    <property type="entry name" value="SNF2/RAD54-like_C"/>
</dbReference>
<evidence type="ECO:0000259" key="16">
    <source>
        <dbReference type="PROSITE" id="PS51194"/>
    </source>
</evidence>
<dbReference type="OrthoDB" id="448448at2759"/>
<evidence type="ECO:0008006" key="19">
    <source>
        <dbReference type="Google" id="ProtNLM"/>
    </source>
</evidence>
<dbReference type="Pfam" id="PF13923">
    <property type="entry name" value="zf-C3HC4_2"/>
    <property type="match status" value="1"/>
</dbReference>
<dbReference type="InterPro" id="IPR013083">
    <property type="entry name" value="Znf_RING/FYVE/PHD"/>
</dbReference>
<feature type="coiled-coil region" evidence="12">
    <location>
        <begin position="393"/>
        <end position="420"/>
    </location>
</feature>
<dbReference type="Pfam" id="PF00645">
    <property type="entry name" value="zf-PARP"/>
    <property type="match status" value="1"/>
</dbReference>
<dbReference type="Gene3D" id="3.30.1740.10">
    <property type="entry name" value="Zinc finger, PARP-type"/>
    <property type="match status" value="1"/>
</dbReference>
<proteinExistence type="inferred from homology"/>
<dbReference type="SMART" id="SM00184">
    <property type="entry name" value="RING"/>
    <property type="match status" value="1"/>
</dbReference>
<dbReference type="InterPro" id="IPR038718">
    <property type="entry name" value="SNF2-like_sf"/>
</dbReference>
<comment type="subcellular location">
    <subcellularLocation>
        <location evidence="1">Nucleus</location>
    </subcellularLocation>
</comment>
<dbReference type="Pfam" id="PF08797">
    <property type="entry name" value="HIRAN"/>
    <property type="match status" value="1"/>
</dbReference>
<dbReference type="SMART" id="SM01336">
    <property type="entry name" value="zf-PARP"/>
    <property type="match status" value="1"/>
</dbReference>
<dbReference type="GO" id="GO:0003677">
    <property type="term" value="F:DNA binding"/>
    <property type="evidence" value="ECO:0007669"/>
    <property type="project" value="InterPro"/>
</dbReference>
<dbReference type="SUPFAM" id="SSF52540">
    <property type="entry name" value="P-loop containing nucleoside triphosphate hydrolases"/>
    <property type="match status" value="3"/>
</dbReference>
<dbReference type="PANTHER" id="PTHR45626">
    <property type="entry name" value="TRANSCRIPTION TERMINATION FACTOR 2-RELATED"/>
    <property type="match status" value="1"/>
</dbReference>
<feature type="domain" description="Helicase C-terminal" evidence="16">
    <location>
        <begin position="928"/>
        <end position="1184"/>
    </location>
</feature>
<dbReference type="InterPro" id="IPR001841">
    <property type="entry name" value="Znf_RING"/>
</dbReference>
<evidence type="ECO:0000256" key="2">
    <source>
        <dbReference type="ARBA" id="ARBA00007025"/>
    </source>
</evidence>
<gene>
    <name evidence="17" type="ORF">FISHEDRAFT_71758</name>
</gene>
<feature type="region of interest" description="Disordered" evidence="13">
    <location>
        <begin position="1037"/>
        <end position="1058"/>
    </location>
</feature>
<feature type="compositionally biased region" description="Basic residues" evidence="13">
    <location>
        <begin position="1048"/>
        <end position="1058"/>
    </location>
</feature>
<evidence type="ECO:0000256" key="10">
    <source>
        <dbReference type="ARBA" id="ARBA00023242"/>
    </source>
</evidence>
<dbReference type="GO" id="GO:0008270">
    <property type="term" value="F:zinc ion binding"/>
    <property type="evidence" value="ECO:0007669"/>
    <property type="project" value="UniProtKB-KW"/>
</dbReference>
<keyword evidence="18" id="KW-1185">Reference proteome</keyword>
<dbReference type="InterPro" id="IPR027417">
    <property type="entry name" value="P-loop_NTPase"/>
</dbReference>
<evidence type="ECO:0000256" key="12">
    <source>
        <dbReference type="SAM" id="Coils"/>
    </source>
</evidence>
<evidence type="ECO:0000259" key="15">
    <source>
        <dbReference type="PROSITE" id="PS51192"/>
    </source>
</evidence>
<keyword evidence="7" id="KW-0347">Helicase</keyword>
<feature type="domain" description="Helicase ATP-binding" evidence="15">
    <location>
        <begin position="512"/>
        <end position="693"/>
    </location>
</feature>
<dbReference type="InterPro" id="IPR050628">
    <property type="entry name" value="SNF2_RAD54_helicase_TF"/>
</dbReference>
<dbReference type="Gene3D" id="3.40.50.300">
    <property type="entry name" value="P-loop containing nucleotide triphosphate hydrolases"/>
    <property type="match status" value="1"/>
</dbReference>
<sequence length="1201" mass="131576">MSGHTFSYCKSTHAKCAGPPPCKGSVIAVGALRYGRVAKDVFGVEKVEWRHWGCVDETILRQLAAVRNIEGVQGFADLRPSDQSKISLAIAMKHINPADVPASAKAARVPAPAASQKARQAAFVAAHASSEQSNPQASSSSASAMGQLKRKADSDLNGPALSVSTHRARPLVYQGRRILEEDLENTTVDSEEPKDELLCTMRTNVVGIQYYKGLVGPGEEVILQREPHNPYDSNAIQVLNIGRQQVGHLPKREVATHLASLLDAKLVSVEGIIIDGNLGRGPKKYQIALTLKIYGRSDRRAVLEPRLRWAAPRGLIPTGGAGYGASQASGYASSSQAGGYGAEVGKSGYGLSYGTAAALGYGTNGMSLTSSSASYGSYTSSKTSSSAAPTPEQLEAQRKLGEAMRNAAELREMINGLEKVDDETRRSSLLDKLCANEDVLTLPEYPNPPGIANGGLRVNLMKHQGQCLQWAIEKENPKLPTKINDKPVQFWQVRKAGNQTFYFNVATNTPQKDPPKLGRGALCSDDMGLGKTLTMLALILATKKEPCTEGFSNSTLVVVPLSVLSNWEKQIEDHCEPGALNTCVYYGNNRNMAAAELASYDVVLTTYQMASIVSDKEASGQSKSKKKKVERALFDVKWKRVILDEGHCIRNPKTKMALGVCALQAQRRWVLTGTPIINSPRTTKTFSSVFCSDLFKRLLLRPLKDGLPAGTELLRALMNNICIRRTKDMQDLDGKPLVPLPPVEMILIPVTLYDDTRELYDKVEKLSKIKLESFMQAGSHTSMASNVLSMLTRLRQLVLHPALIPPDYYQQLEAMEANPQDAPVISVTPAEKIRLQGLLAQAIEECQECPVCFDVPQEPRITSCAHVFCLPCITEVLSRPEPRCPMDRRAITIGDLHEPPPATELTQVPVRQFEEDEPTGVRAGSSAKIDQLIELLRLNPPGDKSLVFSQFVSFLDKIAEALDKHGYVGLLSAKRRQETLKRFSVPLSDDVAVHLPDAVPVRRRRTTKINVSDSFVDDDKEDADFVMAEEDDDNDFIDDEDDDSAFKPKAKGRGKGKARKGKARVASIADFDTCNAFDDSVNPKVMLISLKAGALGLNLTVANNVYLMDPWWQEGIESQAIDRVNRIGQKKAVHVYQLIAENTVESKVLAIQDRKKTLVQAAFSGMKHQGTKREQKKARLQDLVDIFGIRRQVVAGILDVP</sequence>
<dbReference type="GO" id="GO:0005634">
    <property type="term" value="C:nucleus"/>
    <property type="evidence" value="ECO:0007669"/>
    <property type="project" value="UniProtKB-SubCell"/>
</dbReference>
<dbReference type="SMART" id="SM00490">
    <property type="entry name" value="HELICc"/>
    <property type="match status" value="1"/>
</dbReference>
<dbReference type="CDD" id="cd18793">
    <property type="entry name" value="SF2_C_SNF"/>
    <property type="match status" value="1"/>
</dbReference>
<evidence type="ECO:0000313" key="17">
    <source>
        <dbReference type="EMBL" id="KIY50140.1"/>
    </source>
</evidence>
<accession>A0A0D7AII6</accession>
<evidence type="ECO:0000256" key="13">
    <source>
        <dbReference type="SAM" id="MobiDB-lite"/>
    </source>
</evidence>
<organism evidence="17 18">
    <name type="scientific">Fistulina hepatica ATCC 64428</name>
    <dbReference type="NCBI Taxonomy" id="1128425"/>
    <lineage>
        <taxon>Eukaryota</taxon>
        <taxon>Fungi</taxon>
        <taxon>Dikarya</taxon>
        <taxon>Basidiomycota</taxon>
        <taxon>Agaricomycotina</taxon>
        <taxon>Agaricomycetes</taxon>
        <taxon>Agaricomycetidae</taxon>
        <taxon>Agaricales</taxon>
        <taxon>Fistulinaceae</taxon>
        <taxon>Fistulina</taxon>
    </lineage>
</organism>
<dbReference type="PROSITE" id="PS51194">
    <property type="entry name" value="HELICASE_CTER"/>
    <property type="match status" value="1"/>
</dbReference>
<dbReference type="Gene3D" id="3.30.40.10">
    <property type="entry name" value="Zinc/RING finger domain, C3HC4 (zinc finger)"/>
    <property type="match status" value="1"/>
</dbReference>
<feature type="compositionally biased region" description="Low complexity" evidence="13">
    <location>
        <begin position="372"/>
        <end position="388"/>
    </location>
</feature>
<keyword evidence="4" id="KW-0547">Nucleotide-binding</keyword>
<feature type="domain" description="RING-type" evidence="14">
    <location>
        <begin position="849"/>
        <end position="888"/>
    </location>
</feature>
<evidence type="ECO:0000256" key="5">
    <source>
        <dbReference type="ARBA" id="ARBA00022771"/>
    </source>
</evidence>
<dbReference type="SUPFAM" id="SSF57850">
    <property type="entry name" value="RING/U-box"/>
    <property type="match status" value="1"/>
</dbReference>
<dbReference type="GO" id="GO:0005524">
    <property type="term" value="F:ATP binding"/>
    <property type="evidence" value="ECO:0007669"/>
    <property type="project" value="UniProtKB-KW"/>
</dbReference>
<keyword evidence="9" id="KW-0067">ATP-binding</keyword>
<dbReference type="Pfam" id="PF00176">
    <property type="entry name" value="SNF2-rel_dom"/>
    <property type="match status" value="1"/>
</dbReference>
<dbReference type="Proteomes" id="UP000054144">
    <property type="component" value="Unassembled WGS sequence"/>
</dbReference>
<dbReference type="PROSITE" id="PS00518">
    <property type="entry name" value="ZF_RING_1"/>
    <property type="match status" value="1"/>
</dbReference>
<dbReference type="InterPro" id="IPR036957">
    <property type="entry name" value="Znf_PARP_sf"/>
</dbReference>
<dbReference type="SMART" id="SM00487">
    <property type="entry name" value="DEXDc"/>
    <property type="match status" value="1"/>
</dbReference>
<keyword evidence="3" id="KW-0479">Metal-binding</keyword>
<dbReference type="SMART" id="SM00910">
    <property type="entry name" value="HIRAN"/>
    <property type="match status" value="1"/>
</dbReference>
<dbReference type="EMBL" id="KN881676">
    <property type="protein sequence ID" value="KIY50140.1"/>
    <property type="molecule type" value="Genomic_DNA"/>
</dbReference>
<keyword evidence="12" id="KW-0175">Coiled coil</keyword>
<keyword evidence="6" id="KW-0378">Hydrolase</keyword>
<dbReference type="AlphaFoldDB" id="A0A0D7AII6"/>
<dbReference type="InterPro" id="IPR014001">
    <property type="entry name" value="Helicase_ATP-bd"/>
</dbReference>
<evidence type="ECO:0000259" key="14">
    <source>
        <dbReference type="PROSITE" id="PS50089"/>
    </source>
</evidence>
<reference evidence="17 18" key="1">
    <citation type="journal article" date="2015" name="Fungal Genet. Biol.">
        <title>Evolution of novel wood decay mechanisms in Agaricales revealed by the genome sequences of Fistulina hepatica and Cylindrobasidium torrendii.</title>
        <authorList>
            <person name="Floudas D."/>
            <person name="Held B.W."/>
            <person name="Riley R."/>
            <person name="Nagy L.G."/>
            <person name="Koehler G."/>
            <person name="Ransdell A.S."/>
            <person name="Younus H."/>
            <person name="Chow J."/>
            <person name="Chiniquy J."/>
            <person name="Lipzen A."/>
            <person name="Tritt A."/>
            <person name="Sun H."/>
            <person name="Haridas S."/>
            <person name="LaButti K."/>
            <person name="Ohm R.A."/>
            <person name="Kues U."/>
            <person name="Blanchette R.A."/>
            <person name="Grigoriev I.V."/>
            <person name="Minto R.E."/>
            <person name="Hibbett D.S."/>
        </authorList>
    </citation>
    <scope>NUCLEOTIDE SEQUENCE [LARGE SCALE GENOMIC DNA]</scope>
    <source>
        <strain evidence="17 18">ATCC 64428</strain>
    </source>
</reference>
<dbReference type="InterPro" id="IPR000330">
    <property type="entry name" value="SNF2_N"/>
</dbReference>
<evidence type="ECO:0000256" key="4">
    <source>
        <dbReference type="ARBA" id="ARBA00022741"/>
    </source>
</evidence>
<dbReference type="InterPro" id="IPR017907">
    <property type="entry name" value="Znf_RING_CS"/>
</dbReference>
<evidence type="ECO:0000256" key="3">
    <source>
        <dbReference type="ARBA" id="ARBA00022723"/>
    </source>
</evidence>
<evidence type="ECO:0000256" key="11">
    <source>
        <dbReference type="PROSITE-ProRule" id="PRU00175"/>
    </source>
</evidence>
<dbReference type="PROSITE" id="PS51192">
    <property type="entry name" value="HELICASE_ATP_BIND_1"/>
    <property type="match status" value="1"/>
</dbReference>
<evidence type="ECO:0000313" key="18">
    <source>
        <dbReference type="Proteomes" id="UP000054144"/>
    </source>
</evidence>
<evidence type="ECO:0000256" key="7">
    <source>
        <dbReference type="ARBA" id="ARBA00022806"/>
    </source>
</evidence>
<dbReference type="GO" id="GO:0016818">
    <property type="term" value="F:hydrolase activity, acting on acid anhydrides, in phosphorus-containing anhydrides"/>
    <property type="evidence" value="ECO:0007669"/>
    <property type="project" value="InterPro"/>
</dbReference>
<keyword evidence="5 11" id="KW-0863">Zinc-finger</keyword>
<feature type="compositionally biased region" description="Low complexity" evidence="13">
    <location>
        <begin position="120"/>
        <end position="144"/>
    </location>
</feature>
<dbReference type="InterPro" id="IPR001650">
    <property type="entry name" value="Helicase_C-like"/>
</dbReference>
<feature type="region of interest" description="Disordered" evidence="13">
    <location>
        <begin position="120"/>
        <end position="163"/>
    </location>
</feature>
<evidence type="ECO:0000256" key="8">
    <source>
        <dbReference type="ARBA" id="ARBA00022833"/>
    </source>
</evidence>
<dbReference type="Gene3D" id="3.30.70.2330">
    <property type="match status" value="1"/>
</dbReference>
<dbReference type="Gene3D" id="3.40.50.10810">
    <property type="entry name" value="Tandem AAA-ATPase domain"/>
    <property type="match status" value="1"/>
</dbReference>